<reference evidence="8" key="1">
    <citation type="submission" date="2016-11" db="EMBL/GenBank/DDBJ databases">
        <authorList>
            <person name="Varghese N."/>
            <person name="Submissions S."/>
        </authorList>
    </citation>
    <scope>NUCLEOTIDE SEQUENCE [LARGE SCALE GENOMIC DNA]</scope>
    <source>
        <strain evidence="8">DSM 17539</strain>
    </source>
</reference>
<sequence>MNQNELIDFLIEEKFLNSSSVKVKSLSGGVSCEILLIDNGDKKFVLKRALAKLKVKDEWFADVNRNRIEQKYIKYVADFLPEAVPNILYTNHDHCFFCMEMLENGLENWKDRLLKKQIDLEYAKIAGGIMGSIHSKSAGDPIVERDFDTLNNFSELRIEPYLIKTAELHPELKDYFYDEAKRLAAVKKCLVHGDFSPKNILVSPERVVLLDCEVAWYGDPIFDVAFFLNHFILKALYAPDKGEEFVELSKTALKAYQLHSGNIYDREFEHLMVHLLLLLMMARVDGKSPVEYLNVEKQQKLRKFVYQELSNGTRHFETLVARWLEAIKGFN</sequence>
<comment type="similarity">
    <text evidence="1">Belongs to the methylthioribose kinase family.</text>
</comment>
<dbReference type="OrthoDB" id="9777791at2"/>
<keyword evidence="3" id="KW-0547">Nucleotide-binding</keyword>
<keyword evidence="2 7" id="KW-0808">Transferase</keyword>
<dbReference type="EMBL" id="FQUX01000001">
    <property type="protein sequence ID" value="SHE36126.1"/>
    <property type="molecule type" value="Genomic_DNA"/>
</dbReference>
<gene>
    <name evidence="7" type="ORF">SAMN03080594_10141</name>
</gene>
<dbReference type="PANTHER" id="PTHR34273:SF2">
    <property type="entry name" value="METHYLTHIORIBOSE KINASE"/>
    <property type="match status" value="1"/>
</dbReference>
<protein>
    <submittedName>
        <fullName evidence="7">Phosphotransferase enzyme family protein</fullName>
    </submittedName>
</protein>
<dbReference type="Gene3D" id="3.90.1200.10">
    <property type="match status" value="1"/>
</dbReference>
<dbReference type="PANTHER" id="PTHR34273">
    <property type="entry name" value="METHYLTHIORIBOSE KINASE"/>
    <property type="match status" value="1"/>
</dbReference>
<evidence type="ECO:0000256" key="1">
    <source>
        <dbReference type="ARBA" id="ARBA00010165"/>
    </source>
</evidence>
<organism evidence="7 8">
    <name type="scientific">Arenibacter palladensis</name>
    <dbReference type="NCBI Taxonomy" id="237373"/>
    <lineage>
        <taxon>Bacteria</taxon>
        <taxon>Pseudomonadati</taxon>
        <taxon>Bacteroidota</taxon>
        <taxon>Flavobacteriia</taxon>
        <taxon>Flavobacteriales</taxon>
        <taxon>Flavobacteriaceae</taxon>
        <taxon>Arenibacter</taxon>
    </lineage>
</organism>
<name>A0A1M4SVG1_9FLAO</name>
<keyword evidence="4" id="KW-0418">Kinase</keyword>
<dbReference type="Gene3D" id="3.30.200.20">
    <property type="entry name" value="Phosphorylase Kinase, domain 1"/>
    <property type="match status" value="1"/>
</dbReference>
<evidence type="ECO:0000256" key="4">
    <source>
        <dbReference type="ARBA" id="ARBA00022777"/>
    </source>
</evidence>
<dbReference type="GO" id="GO:0005524">
    <property type="term" value="F:ATP binding"/>
    <property type="evidence" value="ECO:0007669"/>
    <property type="project" value="UniProtKB-KW"/>
</dbReference>
<evidence type="ECO:0000256" key="2">
    <source>
        <dbReference type="ARBA" id="ARBA00022679"/>
    </source>
</evidence>
<dbReference type="InterPro" id="IPR011009">
    <property type="entry name" value="Kinase-like_dom_sf"/>
</dbReference>
<dbReference type="GO" id="GO:0016301">
    <property type="term" value="F:kinase activity"/>
    <property type="evidence" value="ECO:0007669"/>
    <property type="project" value="UniProtKB-KW"/>
</dbReference>
<feature type="domain" description="Aminoglycoside phosphotransferase" evidence="6">
    <location>
        <begin position="23"/>
        <end position="231"/>
    </location>
</feature>
<evidence type="ECO:0000256" key="3">
    <source>
        <dbReference type="ARBA" id="ARBA00022741"/>
    </source>
</evidence>
<evidence type="ECO:0000313" key="8">
    <source>
        <dbReference type="Proteomes" id="UP000184406"/>
    </source>
</evidence>
<proteinExistence type="inferred from homology"/>
<dbReference type="Pfam" id="PF01636">
    <property type="entry name" value="APH"/>
    <property type="match status" value="1"/>
</dbReference>
<dbReference type="SUPFAM" id="SSF56112">
    <property type="entry name" value="Protein kinase-like (PK-like)"/>
    <property type="match status" value="1"/>
</dbReference>
<keyword evidence="5" id="KW-0067">ATP-binding</keyword>
<evidence type="ECO:0000313" key="7">
    <source>
        <dbReference type="EMBL" id="SHE36126.1"/>
    </source>
</evidence>
<dbReference type="Proteomes" id="UP000184406">
    <property type="component" value="Unassembled WGS sequence"/>
</dbReference>
<keyword evidence="8" id="KW-1185">Reference proteome</keyword>
<dbReference type="InterPro" id="IPR002575">
    <property type="entry name" value="Aminoglycoside_PTrfase"/>
</dbReference>
<evidence type="ECO:0000259" key="6">
    <source>
        <dbReference type="Pfam" id="PF01636"/>
    </source>
</evidence>
<dbReference type="RefSeq" id="WP_072859754.1">
    <property type="nucleotide sequence ID" value="NZ_FQUX01000001.1"/>
</dbReference>
<evidence type="ECO:0000256" key="5">
    <source>
        <dbReference type="ARBA" id="ARBA00022840"/>
    </source>
</evidence>
<dbReference type="AlphaFoldDB" id="A0A1M4SVG1"/>
<accession>A0A1M4SVG1</accession>